<gene>
    <name evidence="1" type="ORF">BU25DRAFT_460284</name>
</gene>
<evidence type="ECO:0000313" key="1">
    <source>
        <dbReference type="EMBL" id="KAF2625563.1"/>
    </source>
</evidence>
<sequence length="186" mass="20127">MVTSKRIMSPEGIEGQFTANNLGGFLLTNLLEPASSIQFSDWDLLKSDAEIPESERGPDRTGWLPAEMLEVVDGYDGNRAYGQSKAANILTSVEINKRWTEKAVAYSLDPGDTLTDGNRNCGGEAVVKEAMAIIHGANMKTFDQGASTTLVAALAPALNEYKHNPYLSHCQFGQAADWATDKNATE</sequence>
<dbReference type="Proteomes" id="UP000799754">
    <property type="component" value="Unassembled WGS sequence"/>
</dbReference>
<accession>A0ACB6RUU8</accession>
<organism evidence="1 2">
    <name type="scientific">Macroventuria anomochaeta</name>
    <dbReference type="NCBI Taxonomy" id="301207"/>
    <lineage>
        <taxon>Eukaryota</taxon>
        <taxon>Fungi</taxon>
        <taxon>Dikarya</taxon>
        <taxon>Ascomycota</taxon>
        <taxon>Pezizomycotina</taxon>
        <taxon>Dothideomycetes</taxon>
        <taxon>Pleosporomycetidae</taxon>
        <taxon>Pleosporales</taxon>
        <taxon>Pleosporineae</taxon>
        <taxon>Didymellaceae</taxon>
        <taxon>Macroventuria</taxon>
    </lineage>
</organism>
<keyword evidence="2" id="KW-1185">Reference proteome</keyword>
<proteinExistence type="predicted"/>
<dbReference type="EMBL" id="MU006725">
    <property type="protein sequence ID" value="KAF2625563.1"/>
    <property type="molecule type" value="Genomic_DNA"/>
</dbReference>
<reference evidence="1" key="1">
    <citation type="journal article" date="2020" name="Stud. Mycol.">
        <title>101 Dothideomycetes genomes: a test case for predicting lifestyles and emergence of pathogens.</title>
        <authorList>
            <person name="Haridas S."/>
            <person name="Albert R."/>
            <person name="Binder M."/>
            <person name="Bloem J."/>
            <person name="Labutti K."/>
            <person name="Salamov A."/>
            <person name="Andreopoulos B."/>
            <person name="Baker S."/>
            <person name="Barry K."/>
            <person name="Bills G."/>
            <person name="Bluhm B."/>
            <person name="Cannon C."/>
            <person name="Castanera R."/>
            <person name="Culley D."/>
            <person name="Daum C."/>
            <person name="Ezra D."/>
            <person name="Gonzalez J."/>
            <person name="Henrissat B."/>
            <person name="Kuo A."/>
            <person name="Liang C."/>
            <person name="Lipzen A."/>
            <person name="Lutzoni F."/>
            <person name="Magnuson J."/>
            <person name="Mondo S."/>
            <person name="Nolan M."/>
            <person name="Ohm R."/>
            <person name="Pangilinan J."/>
            <person name="Park H.-J."/>
            <person name="Ramirez L."/>
            <person name="Alfaro M."/>
            <person name="Sun H."/>
            <person name="Tritt A."/>
            <person name="Yoshinaga Y."/>
            <person name="Zwiers L.-H."/>
            <person name="Turgeon B."/>
            <person name="Goodwin S."/>
            <person name="Spatafora J."/>
            <person name="Crous P."/>
            <person name="Grigoriev I."/>
        </authorList>
    </citation>
    <scope>NUCLEOTIDE SEQUENCE</scope>
    <source>
        <strain evidence="1">CBS 525.71</strain>
    </source>
</reference>
<evidence type="ECO:0000313" key="2">
    <source>
        <dbReference type="Proteomes" id="UP000799754"/>
    </source>
</evidence>
<name>A0ACB6RUU8_9PLEO</name>
<protein>
    <submittedName>
        <fullName evidence="1">Uncharacterized protein</fullName>
    </submittedName>
</protein>
<comment type="caution">
    <text evidence="1">The sequence shown here is derived from an EMBL/GenBank/DDBJ whole genome shotgun (WGS) entry which is preliminary data.</text>
</comment>